<keyword evidence="10" id="KW-1185">Reference proteome</keyword>
<gene>
    <name evidence="9" type="ORF">ONB1V03_LOCUS3835</name>
</gene>
<dbReference type="PANTHER" id="PTHR15415">
    <property type="entry name" value="MITOFILIN"/>
    <property type="match status" value="1"/>
</dbReference>
<accession>A0A7R9LJM6</accession>
<evidence type="ECO:0000256" key="8">
    <source>
        <dbReference type="SAM" id="MobiDB-lite"/>
    </source>
</evidence>
<name>A0A7R9LJM6_9ACAR</name>
<evidence type="ECO:0000256" key="1">
    <source>
        <dbReference type="ARBA" id="ARBA00010877"/>
    </source>
</evidence>
<evidence type="ECO:0000256" key="5">
    <source>
        <dbReference type="ARBA" id="ARBA00023128"/>
    </source>
</evidence>
<feature type="compositionally biased region" description="Basic and acidic residues" evidence="8">
    <location>
        <begin position="147"/>
        <end position="171"/>
    </location>
</feature>
<protein>
    <recommendedName>
        <fullName evidence="7">MICOS complex subunit MIC60</fullName>
    </recommendedName>
    <alternativeName>
        <fullName evidence="7">Mitofilin</fullName>
    </alternativeName>
</protein>
<evidence type="ECO:0000256" key="7">
    <source>
        <dbReference type="RuleBase" id="RU363000"/>
    </source>
</evidence>
<keyword evidence="6 7" id="KW-0472">Membrane</keyword>
<dbReference type="GO" id="GO:0061617">
    <property type="term" value="C:MICOS complex"/>
    <property type="evidence" value="ECO:0007669"/>
    <property type="project" value="TreeGrafter"/>
</dbReference>
<evidence type="ECO:0000313" key="9">
    <source>
        <dbReference type="EMBL" id="CAD7642894.1"/>
    </source>
</evidence>
<comment type="subcellular location">
    <subcellularLocation>
        <location evidence="7">Mitochondrion inner membrane</location>
        <topology evidence="7">Single-pass membrane protein</topology>
    </subcellularLocation>
</comment>
<evidence type="ECO:0000256" key="6">
    <source>
        <dbReference type="ARBA" id="ARBA00023136"/>
    </source>
</evidence>
<dbReference type="EMBL" id="CAJPVJ010001208">
    <property type="protein sequence ID" value="CAG2164279.1"/>
    <property type="molecule type" value="Genomic_DNA"/>
</dbReference>
<dbReference type="Proteomes" id="UP000728032">
    <property type="component" value="Unassembled WGS sequence"/>
</dbReference>
<dbReference type="Pfam" id="PF09731">
    <property type="entry name" value="Mitofilin"/>
    <property type="match status" value="2"/>
</dbReference>
<evidence type="ECO:0000256" key="4">
    <source>
        <dbReference type="ARBA" id="ARBA00022989"/>
    </source>
</evidence>
<comment type="subunit">
    <text evidence="7">Component of the mitochondrial contact site and cristae organizing system (MICOS) complex.</text>
</comment>
<keyword evidence="2 7" id="KW-0812">Transmembrane</keyword>
<comment type="function">
    <text evidence="7">Component of the MICOS complex, a large protein complex of the mitochondrial inner membrane that plays crucial roles in the maintenance of crista junctions, inner membrane architecture, and formation of contact sites to the outer membrane.</text>
</comment>
<dbReference type="EMBL" id="OC916033">
    <property type="protein sequence ID" value="CAD7642894.1"/>
    <property type="molecule type" value="Genomic_DNA"/>
</dbReference>
<evidence type="ECO:0000256" key="2">
    <source>
        <dbReference type="ARBA" id="ARBA00022692"/>
    </source>
</evidence>
<dbReference type="PANTHER" id="PTHR15415:SF7">
    <property type="entry name" value="MICOS COMPLEX SUBUNIT MIC60"/>
    <property type="match status" value="1"/>
</dbReference>
<feature type="transmembrane region" description="Helical" evidence="7">
    <location>
        <begin position="38"/>
        <end position="57"/>
    </location>
</feature>
<keyword evidence="5 7" id="KW-0496">Mitochondrion</keyword>
<feature type="region of interest" description="Disordered" evidence="8">
    <location>
        <begin position="103"/>
        <end position="171"/>
    </location>
</feature>
<sequence>MFRSALKLKTISNISKRNRNQCLRYYTTDGGKSQSAKVGLIVGSSVVVLTGVTIGYAKYDPDFRRKVQNTVPLSQHLFNTLFGPLVDKQLSISSAIDLKSRDKTENSFLDKKRNRNANQLNEKDSKAVTNSGDKSADKTQHLSQSNELKDSKTGNEKQSKDSETTAKIGDKDEKTKDTIDLLSDPSVSDLDKIIANEVLKDLMNAVSTDDQNLRNDIELEYQRKLTKLEEKFESELKTQLKRQLSAFNEHLDEQMSTLRHQLKRNYDNSVEEKLLEERNNFQSELSNSFYRLKFLEELIKAREQLDSDQYSVRELWVLGQALKETLSHKPSLGEECQPISLGEEMSAIQTILSKDSLKDRPIIRCALEGMPKEVIQNGVYSEEDLIKRFQKVDKFCKRVALIGDEGGSLYLYLLSYIQSILVFRDSRIPAQELEDQEVDPSNWDTFDVLTRVRHCLNNRNLEMALKYANQLKGEPRKVAKDWIRDTRTHLEIKQAVDLLITEANAINVQIIN</sequence>
<reference evidence="9" key="1">
    <citation type="submission" date="2020-11" db="EMBL/GenBank/DDBJ databases">
        <authorList>
            <person name="Tran Van P."/>
        </authorList>
    </citation>
    <scope>NUCLEOTIDE SEQUENCE</scope>
</reference>
<dbReference type="AlphaFoldDB" id="A0A7R9LJM6"/>
<dbReference type="InterPro" id="IPR019133">
    <property type="entry name" value="MIC60"/>
</dbReference>
<dbReference type="OrthoDB" id="10261039at2759"/>
<keyword evidence="3 7" id="KW-0999">Mitochondrion inner membrane</keyword>
<keyword evidence="4 7" id="KW-1133">Transmembrane helix</keyword>
<comment type="similarity">
    <text evidence="1 7">Belongs to the MICOS complex subunit Mic60 family.</text>
</comment>
<dbReference type="GO" id="GO:0042407">
    <property type="term" value="P:cristae formation"/>
    <property type="evidence" value="ECO:0007669"/>
    <property type="project" value="TreeGrafter"/>
</dbReference>
<proteinExistence type="inferred from homology"/>
<organism evidence="9">
    <name type="scientific">Oppiella nova</name>
    <dbReference type="NCBI Taxonomy" id="334625"/>
    <lineage>
        <taxon>Eukaryota</taxon>
        <taxon>Metazoa</taxon>
        <taxon>Ecdysozoa</taxon>
        <taxon>Arthropoda</taxon>
        <taxon>Chelicerata</taxon>
        <taxon>Arachnida</taxon>
        <taxon>Acari</taxon>
        <taxon>Acariformes</taxon>
        <taxon>Sarcoptiformes</taxon>
        <taxon>Oribatida</taxon>
        <taxon>Brachypylina</taxon>
        <taxon>Oppioidea</taxon>
        <taxon>Oppiidae</taxon>
        <taxon>Oppiella</taxon>
    </lineage>
</organism>
<evidence type="ECO:0000313" key="10">
    <source>
        <dbReference type="Proteomes" id="UP000728032"/>
    </source>
</evidence>
<evidence type="ECO:0000256" key="3">
    <source>
        <dbReference type="ARBA" id="ARBA00022792"/>
    </source>
</evidence>